<evidence type="ECO:0008006" key="4">
    <source>
        <dbReference type="Google" id="ProtNLM"/>
    </source>
</evidence>
<dbReference type="OrthoDB" id="658619at2759"/>
<reference evidence="1" key="2">
    <citation type="submission" date="2017-06" db="EMBL/GenBank/DDBJ databases">
        <title>WGS assembly of Brachypodium distachyon.</title>
        <authorList>
            <consortium name="The International Brachypodium Initiative"/>
            <person name="Lucas S."/>
            <person name="Harmon-Smith M."/>
            <person name="Lail K."/>
            <person name="Tice H."/>
            <person name="Grimwood J."/>
            <person name="Bruce D."/>
            <person name="Barry K."/>
            <person name="Shu S."/>
            <person name="Lindquist E."/>
            <person name="Wang M."/>
            <person name="Pitluck S."/>
            <person name="Vogel J.P."/>
            <person name="Garvin D.F."/>
            <person name="Mockler T.C."/>
            <person name="Schmutz J."/>
            <person name="Rokhsar D."/>
            <person name="Bevan M.W."/>
        </authorList>
    </citation>
    <scope>NUCLEOTIDE SEQUENCE</scope>
    <source>
        <strain evidence="1">Bd21</strain>
    </source>
</reference>
<dbReference type="Proteomes" id="UP000008810">
    <property type="component" value="Chromosome 3"/>
</dbReference>
<dbReference type="PANTHER" id="PTHR47592">
    <property type="entry name" value="PBF68 PROTEIN"/>
    <property type="match status" value="1"/>
</dbReference>
<dbReference type="AlphaFoldDB" id="A0A0Q3FJJ7"/>
<dbReference type="Gramene" id="KQJ98300">
    <property type="protein sequence ID" value="KQJ98300"/>
    <property type="gene ID" value="BRADI_3g36070v3"/>
</dbReference>
<reference evidence="1 2" key="1">
    <citation type="journal article" date="2010" name="Nature">
        <title>Genome sequencing and analysis of the model grass Brachypodium distachyon.</title>
        <authorList>
            <consortium name="International Brachypodium Initiative"/>
        </authorList>
    </citation>
    <scope>NUCLEOTIDE SEQUENCE [LARGE SCALE GENOMIC DNA]</scope>
    <source>
        <strain evidence="1 2">Bd21</strain>
    </source>
</reference>
<protein>
    <recommendedName>
        <fullName evidence="4">CCHC-type domain-containing protein</fullName>
    </recommendedName>
</protein>
<dbReference type="Pfam" id="PF14223">
    <property type="entry name" value="Retrotran_gag_2"/>
    <property type="match status" value="1"/>
</dbReference>
<keyword evidence="3" id="KW-1185">Reference proteome</keyword>
<dbReference type="PANTHER" id="PTHR47592:SF27">
    <property type="entry name" value="OS08G0421700 PROTEIN"/>
    <property type="match status" value="1"/>
</dbReference>
<organism evidence="1">
    <name type="scientific">Brachypodium distachyon</name>
    <name type="common">Purple false brome</name>
    <name type="synonym">Trachynia distachya</name>
    <dbReference type="NCBI Taxonomy" id="15368"/>
    <lineage>
        <taxon>Eukaryota</taxon>
        <taxon>Viridiplantae</taxon>
        <taxon>Streptophyta</taxon>
        <taxon>Embryophyta</taxon>
        <taxon>Tracheophyta</taxon>
        <taxon>Spermatophyta</taxon>
        <taxon>Magnoliopsida</taxon>
        <taxon>Liliopsida</taxon>
        <taxon>Poales</taxon>
        <taxon>Poaceae</taxon>
        <taxon>BOP clade</taxon>
        <taxon>Pooideae</taxon>
        <taxon>Stipodae</taxon>
        <taxon>Brachypodieae</taxon>
        <taxon>Brachypodium</taxon>
    </lineage>
</organism>
<name>A0A0Q3FJJ7_BRADI</name>
<dbReference type="EnsemblPlants" id="KQJ98300">
    <property type="protein sequence ID" value="KQJ98300"/>
    <property type="gene ID" value="BRADI_3g36070v3"/>
</dbReference>
<reference evidence="2" key="3">
    <citation type="submission" date="2018-08" db="UniProtKB">
        <authorList>
            <consortium name="EnsemblPlants"/>
        </authorList>
    </citation>
    <scope>IDENTIFICATION</scope>
    <source>
        <strain evidence="2">cv. Bd21</strain>
    </source>
</reference>
<accession>A0A0Q3FJJ7</accession>
<proteinExistence type="predicted"/>
<dbReference type="InParanoid" id="A0A0Q3FJJ7"/>
<evidence type="ECO:0000313" key="1">
    <source>
        <dbReference type="EMBL" id="KQJ98300.1"/>
    </source>
</evidence>
<gene>
    <name evidence="1" type="ORF">BRADI_3g36070v3</name>
</gene>
<dbReference type="EMBL" id="CM000882">
    <property type="protein sequence ID" value="KQJ98300.1"/>
    <property type="molecule type" value="Genomic_DNA"/>
</dbReference>
<dbReference type="FunCoup" id="A0A0Q3FJJ7">
    <property type="interactions" value="8"/>
</dbReference>
<evidence type="ECO:0000313" key="3">
    <source>
        <dbReference type="Proteomes" id="UP000008810"/>
    </source>
</evidence>
<sequence>MATAVKPLDGAESYLRWKESMLLRLNTAGVAHVLSEDPPAGGEAKKWARDDAVCRGHILAALSDRIFPDYVRHATAKEAWLAVARTYDVDTSRVARRMFQDLEFDERAPLLEQIAHAEALADRANWRADFDDASVAFMLSKKLPMDMATILIAAPGNLSMDMIWRLARNMESRRISREDELQEDAAMAEEQKRRCWSCGKHGHLADEKFDKISHLLYFVLKAHLSFTDMTPQRAFPT</sequence>
<evidence type="ECO:0000313" key="2">
    <source>
        <dbReference type="EnsemblPlants" id="KQJ98300"/>
    </source>
</evidence>